<gene>
    <name evidence="2" type="ORF">JYZ213_LOCUS31429</name>
</gene>
<evidence type="ECO:0000313" key="3">
    <source>
        <dbReference type="Proteomes" id="UP000663845"/>
    </source>
</evidence>
<accession>A0A815CTT8</accession>
<proteinExistence type="predicted"/>
<evidence type="ECO:0000313" key="2">
    <source>
        <dbReference type="EMBL" id="CAF1284620.1"/>
    </source>
</evidence>
<sequence length="334" mass="37087">MDTPHPPPLKASFPILLIIKYANISTHATHHASGHPTNGTAHAPEQHGKEHEAKPHEGASKPAHEGKPHEGKEHEAKPHEGKPHEAKPHEGASKPAHEGKPHEGKSEPAHEGKPHEGKPHEGKEHEGKHGSTHAPEHHGKEHEGKPHEGKSHPEHHGEKHEEGECPGNHGKVHEHPLRSGSGKPKDHDDTSSSDEDKPRHTKDGKHIGQIVTNTFHETFKDLVNHNSKCGRCAMRYIFSSVVIEGVTLEQISHKSGGKFIEDFKEILTNEIHKHHEDGVKSIKITSLNTFNRHNLVIEFVVIVDPTHHHQISNAIRHALLSTNIEKALKHQYNK</sequence>
<dbReference type="EMBL" id="CAJNOG010000529">
    <property type="protein sequence ID" value="CAF1284620.1"/>
    <property type="molecule type" value="Genomic_DNA"/>
</dbReference>
<dbReference type="AlphaFoldDB" id="A0A815CTT8"/>
<comment type="caution">
    <text evidence="2">The sequence shown here is derived from an EMBL/GenBank/DDBJ whole genome shotgun (WGS) entry which is preliminary data.</text>
</comment>
<evidence type="ECO:0000256" key="1">
    <source>
        <dbReference type="SAM" id="MobiDB-lite"/>
    </source>
</evidence>
<feature type="region of interest" description="Disordered" evidence="1">
    <location>
        <begin position="28"/>
        <end position="207"/>
    </location>
</feature>
<feature type="compositionally biased region" description="Basic and acidic residues" evidence="1">
    <location>
        <begin position="171"/>
        <end position="198"/>
    </location>
</feature>
<organism evidence="2 3">
    <name type="scientific">Adineta steineri</name>
    <dbReference type="NCBI Taxonomy" id="433720"/>
    <lineage>
        <taxon>Eukaryota</taxon>
        <taxon>Metazoa</taxon>
        <taxon>Spiralia</taxon>
        <taxon>Gnathifera</taxon>
        <taxon>Rotifera</taxon>
        <taxon>Eurotatoria</taxon>
        <taxon>Bdelloidea</taxon>
        <taxon>Adinetida</taxon>
        <taxon>Adinetidae</taxon>
        <taxon>Adineta</taxon>
    </lineage>
</organism>
<dbReference type="Proteomes" id="UP000663845">
    <property type="component" value="Unassembled WGS sequence"/>
</dbReference>
<feature type="compositionally biased region" description="Basic and acidic residues" evidence="1">
    <location>
        <begin position="44"/>
        <end position="163"/>
    </location>
</feature>
<reference evidence="2" key="1">
    <citation type="submission" date="2021-02" db="EMBL/GenBank/DDBJ databases">
        <authorList>
            <person name="Nowell W R."/>
        </authorList>
    </citation>
    <scope>NUCLEOTIDE SEQUENCE</scope>
</reference>
<protein>
    <submittedName>
        <fullName evidence="2">Uncharacterized protein</fullName>
    </submittedName>
</protein>
<name>A0A815CTT8_9BILA</name>